<keyword evidence="1" id="KW-0472">Membrane</keyword>
<sequence length="268" mass="28708">MTQMLSFEPKRKTRVLVGLAFLPFALGALFFLGASLRSASIGSRLAAHTERRTDDGPIAIRGELSLLKASSSSPLGAPAAGWVGAVGRPSPSGGGRFEVFCAVGSFDDVAVRRNDGFAFRLVFAKTNERVRIDEEEDAAWLFGDDPRVGIAVASMKEKEATGLEIPVSIREACGKELATLGDSAVYRERVLADGIPVTVLGCKQTNDIVPCRDGLDFVTMDPLDRAKERIGSRMSPLLFLGGLFSLVVLSAAGFAVLSLASRTRRNFR</sequence>
<keyword evidence="1" id="KW-0812">Transmembrane</keyword>
<gene>
    <name evidence="2" type="ORF">KEG57_39785</name>
</gene>
<accession>A0A9X3X9H5</accession>
<dbReference type="RefSeq" id="WP_272459483.1">
    <property type="nucleotide sequence ID" value="NZ_JAGTJJ010000042.1"/>
</dbReference>
<evidence type="ECO:0000313" key="3">
    <source>
        <dbReference type="Proteomes" id="UP001151081"/>
    </source>
</evidence>
<dbReference type="EMBL" id="JAGTJJ010000042">
    <property type="protein sequence ID" value="MDC3986682.1"/>
    <property type="molecule type" value="Genomic_DNA"/>
</dbReference>
<keyword evidence="1" id="KW-1133">Transmembrane helix</keyword>
<proteinExistence type="predicted"/>
<reference evidence="2 3" key="1">
    <citation type="submission" date="2021-04" db="EMBL/GenBank/DDBJ databases">
        <title>Genome analysis of Polyangium sp.</title>
        <authorList>
            <person name="Li Y."/>
            <person name="Wang J."/>
        </authorList>
    </citation>
    <scope>NUCLEOTIDE SEQUENCE [LARGE SCALE GENOMIC DNA]</scope>
    <source>
        <strain evidence="2 3">SDU14</strain>
    </source>
</reference>
<evidence type="ECO:0000256" key="1">
    <source>
        <dbReference type="SAM" id="Phobius"/>
    </source>
</evidence>
<protein>
    <submittedName>
        <fullName evidence="2">Uncharacterized protein</fullName>
    </submittedName>
</protein>
<dbReference type="AlphaFoldDB" id="A0A9X3X9H5"/>
<keyword evidence="3" id="KW-1185">Reference proteome</keyword>
<organism evidence="2 3">
    <name type="scientific">Polyangium jinanense</name>
    <dbReference type="NCBI Taxonomy" id="2829994"/>
    <lineage>
        <taxon>Bacteria</taxon>
        <taxon>Pseudomonadati</taxon>
        <taxon>Myxococcota</taxon>
        <taxon>Polyangia</taxon>
        <taxon>Polyangiales</taxon>
        <taxon>Polyangiaceae</taxon>
        <taxon>Polyangium</taxon>
    </lineage>
</organism>
<name>A0A9X3X9H5_9BACT</name>
<comment type="caution">
    <text evidence="2">The sequence shown here is derived from an EMBL/GenBank/DDBJ whole genome shotgun (WGS) entry which is preliminary data.</text>
</comment>
<evidence type="ECO:0000313" key="2">
    <source>
        <dbReference type="EMBL" id="MDC3986682.1"/>
    </source>
</evidence>
<feature type="transmembrane region" description="Helical" evidence="1">
    <location>
        <begin position="237"/>
        <end position="260"/>
    </location>
</feature>
<dbReference type="Proteomes" id="UP001151081">
    <property type="component" value="Unassembled WGS sequence"/>
</dbReference>